<sequence>MTYGAGIQRGPMAADNFTQIANALFRDRRISFKAKGIFGLISTHRDGWRVTVAELVRSSTDGKSAVTAGLKELEKYGYLIRDRERRPDGTLGDAVYSITDMPAHLFDLYGDEAPTLPMQRRTRRSGPKSENPALENPAQADQTTKNTTPEKTSRKKTKPRPSVRTTRASARSVVTASSDGGTDGHQVEPNETKQPKAPAAEAVAPTEGVLLLTAIGNEKPEFRLTGKPLAHQGLAVDGLLASGWTSEQIRDVVASRPLPAKTRSVGAVISRRLRDAAASPPPCAAPVIPGQAQGWRDQDDEPTWTPPAYSEAVGEPAVGIECDGNDGMCGLPVLAQTRMCASCSGWDRCDCGTWHSGTGRCPACIAEWNAAEAAMHRFVDDAPLIFHEPTEAERLIGGDF</sequence>
<reference evidence="2" key="1">
    <citation type="submission" date="2024-05" db="EMBL/GenBank/DDBJ databases">
        <title>30 novel species of actinomycetes from the DSMZ collection.</title>
        <authorList>
            <person name="Nouioui I."/>
        </authorList>
    </citation>
    <scope>NUCLEOTIDE SEQUENCE</scope>
    <source>
        <strain evidence="2">DSM 40473</strain>
    </source>
</reference>
<evidence type="ECO:0000313" key="3">
    <source>
        <dbReference type="Proteomes" id="UP001180531"/>
    </source>
</evidence>
<name>A0ABU2SLV3_9ACTN</name>
<feature type="compositionally biased region" description="Polar residues" evidence="1">
    <location>
        <begin position="139"/>
        <end position="150"/>
    </location>
</feature>
<evidence type="ECO:0008006" key="4">
    <source>
        <dbReference type="Google" id="ProtNLM"/>
    </source>
</evidence>
<feature type="compositionally biased region" description="Low complexity" evidence="1">
    <location>
        <begin position="162"/>
        <end position="178"/>
    </location>
</feature>
<evidence type="ECO:0000256" key="1">
    <source>
        <dbReference type="SAM" id="MobiDB-lite"/>
    </source>
</evidence>
<gene>
    <name evidence="2" type="ORF">RM609_12930</name>
</gene>
<proteinExistence type="predicted"/>
<dbReference type="Proteomes" id="UP001180531">
    <property type="component" value="Unassembled WGS sequence"/>
</dbReference>
<comment type="caution">
    <text evidence="2">The sequence shown here is derived from an EMBL/GenBank/DDBJ whole genome shotgun (WGS) entry which is preliminary data.</text>
</comment>
<keyword evidence="3" id="KW-1185">Reference proteome</keyword>
<evidence type="ECO:0000313" key="2">
    <source>
        <dbReference type="EMBL" id="MDT0449967.1"/>
    </source>
</evidence>
<feature type="region of interest" description="Disordered" evidence="1">
    <location>
        <begin position="280"/>
        <end position="303"/>
    </location>
</feature>
<feature type="compositionally biased region" description="Basic and acidic residues" evidence="1">
    <location>
        <begin position="185"/>
        <end position="194"/>
    </location>
</feature>
<dbReference type="RefSeq" id="WP_311610557.1">
    <property type="nucleotide sequence ID" value="NZ_JAVRFI010000006.1"/>
</dbReference>
<accession>A0ABU2SLV3</accession>
<protein>
    <recommendedName>
        <fullName evidence="4">Helix-turn-helix domain-containing protein</fullName>
    </recommendedName>
</protein>
<feature type="region of interest" description="Disordered" evidence="1">
    <location>
        <begin position="113"/>
        <end position="202"/>
    </location>
</feature>
<organism evidence="2 3">
    <name type="scientific">Streptomyces hesseae</name>
    <dbReference type="NCBI Taxonomy" id="3075519"/>
    <lineage>
        <taxon>Bacteria</taxon>
        <taxon>Bacillati</taxon>
        <taxon>Actinomycetota</taxon>
        <taxon>Actinomycetes</taxon>
        <taxon>Kitasatosporales</taxon>
        <taxon>Streptomycetaceae</taxon>
        <taxon>Streptomyces</taxon>
    </lineage>
</organism>
<dbReference type="EMBL" id="JAVRFI010000006">
    <property type="protein sequence ID" value="MDT0449967.1"/>
    <property type="molecule type" value="Genomic_DNA"/>
</dbReference>